<dbReference type="GO" id="GO:0016020">
    <property type="term" value="C:membrane"/>
    <property type="evidence" value="ECO:0007669"/>
    <property type="project" value="UniProtKB-SubCell"/>
</dbReference>
<dbReference type="Gene3D" id="1.20.1510.10">
    <property type="entry name" value="Cation efflux protein transmembrane domain"/>
    <property type="match status" value="1"/>
</dbReference>
<keyword evidence="10" id="KW-1185">Reference proteome</keyword>
<dbReference type="PANTHER" id="PTHR13414:SF9">
    <property type="entry name" value="PROTON-COUPLED ZINC ANTIPORTER SLC30A9, MITOCHONDRIAL"/>
    <property type="match status" value="1"/>
</dbReference>
<feature type="compositionally biased region" description="Low complexity" evidence="6">
    <location>
        <begin position="62"/>
        <end position="78"/>
    </location>
</feature>
<evidence type="ECO:0000256" key="4">
    <source>
        <dbReference type="ARBA" id="ARBA00022989"/>
    </source>
</evidence>
<keyword evidence="5 7" id="KW-0472">Membrane</keyword>
<dbReference type="InterPro" id="IPR027469">
    <property type="entry name" value="Cation_efflux_TMD_sf"/>
</dbReference>
<feature type="region of interest" description="Disordered" evidence="6">
    <location>
        <begin position="174"/>
        <end position="197"/>
    </location>
</feature>
<evidence type="ECO:0000256" key="1">
    <source>
        <dbReference type="ARBA" id="ARBA00004141"/>
    </source>
</evidence>
<evidence type="ECO:0000313" key="9">
    <source>
        <dbReference type="EMBL" id="PRW60507.1"/>
    </source>
</evidence>
<evidence type="ECO:0000256" key="6">
    <source>
        <dbReference type="SAM" id="MobiDB-lite"/>
    </source>
</evidence>
<dbReference type="GO" id="GO:0006829">
    <property type="term" value="P:zinc ion transport"/>
    <property type="evidence" value="ECO:0007669"/>
    <property type="project" value="InterPro"/>
</dbReference>
<feature type="transmembrane region" description="Helical" evidence="7">
    <location>
        <begin position="387"/>
        <end position="407"/>
    </location>
</feature>
<keyword evidence="2" id="KW-0813">Transport</keyword>
<dbReference type="OrthoDB" id="435980at2759"/>
<organism evidence="9 10">
    <name type="scientific">Chlorella sorokiniana</name>
    <name type="common">Freshwater green alga</name>
    <dbReference type="NCBI Taxonomy" id="3076"/>
    <lineage>
        <taxon>Eukaryota</taxon>
        <taxon>Viridiplantae</taxon>
        <taxon>Chlorophyta</taxon>
        <taxon>core chlorophytes</taxon>
        <taxon>Trebouxiophyceae</taxon>
        <taxon>Chlorellales</taxon>
        <taxon>Chlorellaceae</taxon>
        <taxon>Chlorella clade</taxon>
        <taxon>Chlorella</taxon>
    </lineage>
</organism>
<evidence type="ECO:0000256" key="5">
    <source>
        <dbReference type="ARBA" id="ARBA00023136"/>
    </source>
</evidence>
<evidence type="ECO:0000259" key="8">
    <source>
        <dbReference type="Pfam" id="PF01545"/>
    </source>
</evidence>
<dbReference type="GO" id="GO:0006882">
    <property type="term" value="P:intracellular zinc ion homeostasis"/>
    <property type="evidence" value="ECO:0007669"/>
    <property type="project" value="TreeGrafter"/>
</dbReference>
<feature type="compositionally biased region" description="Low complexity" evidence="6">
    <location>
        <begin position="89"/>
        <end position="104"/>
    </location>
</feature>
<feature type="region of interest" description="Disordered" evidence="6">
    <location>
        <begin position="556"/>
        <end position="597"/>
    </location>
</feature>
<feature type="region of interest" description="Disordered" evidence="6">
    <location>
        <begin position="143"/>
        <end position="162"/>
    </location>
</feature>
<dbReference type="STRING" id="3076.A0A2P6U2G7"/>
<evidence type="ECO:0000256" key="2">
    <source>
        <dbReference type="ARBA" id="ARBA00022448"/>
    </source>
</evidence>
<feature type="transmembrane region" description="Helical" evidence="7">
    <location>
        <begin position="272"/>
        <end position="295"/>
    </location>
</feature>
<accession>A0A2P6U2G7</accession>
<evidence type="ECO:0000256" key="3">
    <source>
        <dbReference type="ARBA" id="ARBA00022692"/>
    </source>
</evidence>
<dbReference type="GO" id="GO:0008324">
    <property type="term" value="F:monoatomic cation transmembrane transporter activity"/>
    <property type="evidence" value="ECO:0007669"/>
    <property type="project" value="InterPro"/>
</dbReference>
<feature type="transmembrane region" description="Helical" evidence="7">
    <location>
        <begin position="307"/>
        <end position="329"/>
    </location>
</feature>
<dbReference type="SUPFAM" id="SSF161111">
    <property type="entry name" value="Cation efflux protein transmembrane domain-like"/>
    <property type="match status" value="1"/>
</dbReference>
<protein>
    <submittedName>
        <fullName evidence="9">Metal tolerance C4</fullName>
    </submittedName>
</protein>
<dbReference type="EMBL" id="LHPG02000002">
    <property type="protein sequence ID" value="PRW60507.1"/>
    <property type="molecule type" value="Genomic_DNA"/>
</dbReference>
<feature type="transmembrane region" description="Helical" evidence="7">
    <location>
        <begin position="358"/>
        <end position="381"/>
    </location>
</feature>
<evidence type="ECO:0000313" key="10">
    <source>
        <dbReference type="Proteomes" id="UP000239899"/>
    </source>
</evidence>
<proteinExistence type="predicted"/>
<dbReference type="GO" id="GO:0005783">
    <property type="term" value="C:endoplasmic reticulum"/>
    <property type="evidence" value="ECO:0007669"/>
    <property type="project" value="TreeGrafter"/>
</dbReference>
<reference evidence="9 10" key="1">
    <citation type="journal article" date="2018" name="Plant J.">
        <title>Genome sequences of Chlorella sorokiniana UTEX 1602 and Micractinium conductrix SAG 241.80: implications to maltose excretion by a green alga.</title>
        <authorList>
            <person name="Arriola M.B."/>
            <person name="Velmurugan N."/>
            <person name="Zhang Y."/>
            <person name="Plunkett M.H."/>
            <person name="Hondzo H."/>
            <person name="Barney B.M."/>
        </authorList>
    </citation>
    <scope>NUCLEOTIDE SEQUENCE [LARGE SCALE GENOMIC DNA]</scope>
    <source>
        <strain evidence="10">UTEX 1602</strain>
    </source>
</reference>
<dbReference type="Proteomes" id="UP000239899">
    <property type="component" value="Unassembled WGS sequence"/>
</dbReference>
<feature type="compositionally biased region" description="Gly residues" evidence="6">
    <location>
        <begin position="572"/>
        <end position="588"/>
    </location>
</feature>
<dbReference type="NCBIfam" id="TIGR01297">
    <property type="entry name" value="CDF"/>
    <property type="match status" value="1"/>
</dbReference>
<dbReference type="AlphaFoldDB" id="A0A2P6U2G7"/>
<evidence type="ECO:0000256" key="7">
    <source>
        <dbReference type="SAM" id="Phobius"/>
    </source>
</evidence>
<comment type="caution">
    <text evidence="9">The sequence shown here is derived from an EMBL/GenBank/DDBJ whole genome shotgun (WGS) entry which is preliminary data.</text>
</comment>
<dbReference type="InterPro" id="IPR058533">
    <property type="entry name" value="Cation_efflux_TM"/>
</dbReference>
<feature type="domain" description="Cation efflux protein transmembrane" evidence="8">
    <location>
        <begin position="207"/>
        <end position="414"/>
    </location>
</feature>
<comment type="subcellular location">
    <subcellularLocation>
        <location evidence="1">Membrane</location>
        <topology evidence="1">Multi-pass membrane protein</topology>
    </subcellularLocation>
</comment>
<dbReference type="InterPro" id="IPR040177">
    <property type="entry name" value="SLC30A9"/>
</dbReference>
<gene>
    <name evidence="9" type="ORF">C2E21_1169</name>
</gene>
<keyword evidence="3 7" id="KW-0812">Transmembrane</keyword>
<dbReference type="PANTHER" id="PTHR13414">
    <property type="entry name" value="HUEL-CATION TRANSPORTER"/>
    <property type="match status" value="1"/>
</dbReference>
<dbReference type="InterPro" id="IPR002524">
    <property type="entry name" value="Cation_efflux"/>
</dbReference>
<keyword evidence="4 7" id="KW-1133">Transmembrane helix</keyword>
<sequence length="597" mass="64246">MSVSIATHRLLQRGSCLARRLGGPSAELLQLQRLLGRRGMAGVPSSQPSSVGATGRMRWAAAGAAAAAPRSPAAAHGPCSSSQRRQRRQLAVQALQQQQQQQQQPWPDERGVARLHSLRLAAPPAHTGPRLPPRRLRALSPAWQQPGDERHPSQQQQERGFASQAPWWQFWRRGSSDSEDGEELRPPEPLPPQPSAAHDRELKTVNVAVAVNGVIFVAKIFTWFTTGSGALLAEGLHSLADVANQLLLKHGVIRSRRKPTRQHQYGFHKEKYVYALISAACVFCIGCGASVLHGISSLANPHPLGDMSQGLVVLLASGLLEFYSLTVAYRSIQASAQEQNSNVWEYIRRGRDPTTVAILWEDGGAVVGLLLAGIFSGLTYATGHPAWDAWGSISVGVLMGAIALQLMKSNKRFLIGQAMDAKVERSIVQHLQNDDMVVRVIDPKSEEMGDGVYRFKAEIQWSGQHVVQKYVSGLGRAALYKQLQAAACRTNVEPQVMNDAIDAAMMEFGQGVIRTVGTEIDRLESELKEMVPGLIYVDLETDKGSNIRDSIMQSLDAEDGSMGSGTSSIGLGASGSGGGSSGSGGREQGGQPPAVPA</sequence>
<dbReference type="Pfam" id="PF01545">
    <property type="entry name" value="Cation_efflux"/>
    <property type="match status" value="1"/>
</dbReference>
<name>A0A2P6U2G7_CHLSO</name>
<feature type="region of interest" description="Disordered" evidence="6">
    <location>
        <begin position="62"/>
        <end position="108"/>
    </location>
</feature>